<dbReference type="Proteomes" id="UP001396898">
    <property type="component" value="Unassembled WGS sequence"/>
</dbReference>
<evidence type="ECO:0000313" key="1">
    <source>
        <dbReference type="EMBL" id="KAK8001029.1"/>
    </source>
</evidence>
<protein>
    <submittedName>
        <fullName evidence="1">Uncharacterized protein</fullName>
    </submittedName>
</protein>
<name>A0ABR1R5G7_9PEZI</name>
<evidence type="ECO:0000313" key="2">
    <source>
        <dbReference type="Proteomes" id="UP001396898"/>
    </source>
</evidence>
<sequence>MNMLLGLRLLEEVESARALSFPRLRDSGRRAIEYECDFLDEWVASVGGAGEGDSGPEEESS</sequence>
<accession>A0ABR1R5G7</accession>
<dbReference type="EMBL" id="JAQQWI010000018">
    <property type="protein sequence ID" value="KAK8001029.1"/>
    <property type="molecule type" value="Genomic_DNA"/>
</dbReference>
<gene>
    <name evidence="1" type="ORF">PG991_013251</name>
</gene>
<reference evidence="1 2" key="1">
    <citation type="submission" date="2023-01" db="EMBL/GenBank/DDBJ databases">
        <title>Analysis of 21 Apiospora genomes using comparative genomics revels a genus with tremendous synthesis potential of carbohydrate active enzymes and secondary metabolites.</title>
        <authorList>
            <person name="Sorensen T."/>
        </authorList>
    </citation>
    <scope>NUCLEOTIDE SEQUENCE [LARGE SCALE GENOMIC DNA]</scope>
    <source>
        <strain evidence="1 2">CBS 20057</strain>
    </source>
</reference>
<organism evidence="1 2">
    <name type="scientific">Apiospora marii</name>
    <dbReference type="NCBI Taxonomy" id="335849"/>
    <lineage>
        <taxon>Eukaryota</taxon>
        <taxon>Fungi</taxon>
        <taxon>Dikarya</taxon>
        <taxon>Ascomycota</taxon>
        <taxon>Pezizomycotina</taxon>
        <taxon>Sordariomycetes</taxon>
        <taxon>Xylariomycetidae</taxon>
        <taxon>Amphisphaeriales</taxon>
        <taxon>Apiosporaceae</taxon>
        <taxon>Apiospora</taxon>
    </lineage>
</organism>
<proteinExistence type="predicted"/>
<comment type="caution">
    <text evidence="1">The sequence shown here is derived from an EMBL/GenBank/DDBJ whole genome shotgun (WGS) entry which is preliminary data.</text>
</comment>
<keyword evidence="2" id="KW-1185">Reference proteome</keyword>